<name>A0A815ABX3_9BILA</name>
<organism evidence="4 5">
    <name type="scientific">Adineta steineri</name>
    <dbReference type="NCBI Taxonomy" id="433720"/>
    <lineage>
        <taxon>Eukaryota</taxon>
        <taxon>Metazoa</taxon>
        <taxon>Spiralia</taxon>
        <taxon>Gnathifera</taxon>
        <taxon>Rotifera</taxon>
        <taxon>Eurotatoria</taxon>
        <taxon>Bdelloidea</taxon>
        <taxon>Adinetida</taxon>
        <taxon>Adinetidae</taxon>
        <taxon>Adineta</taxon>
    </lineage>
</organism>
<dbReference type="Gene3D" id="2.120.10.30">
    <property type="entry name" value="TolB, C-terminal domain"/>
    <property type="match status" value="4"/>
</dbReference>
<evidence type="ECO:0000256" key="2">
    <source>
        <dbReference type="PROSITE-ProRule" id="PRU00504"/>
    </source>
</evidence>
<feature type="repeat" description="NHL" evidence="2">
    <location>
        <begin position="879"/>
        <end position="921"/>
    </location>
</feature>
<evidence type="ECO:0000313" key="5">
    <source>
        <dbReference type="Proteomes" id="UP000663845"/>
    </source>
</evidence>
<reference evidence="4" key="1">
    <citation type="submission" date="2021-02" db="EMBL/GenBank/DDBJ databases">
        <authorList>
            <person name="Nowell W R."/>
        </authorList>
    </citation>
    <scope>NUCLEOTIDE SEQUENCE</scope>
</reference>
<comment type="caution">
    <text evidence="4">The sequence shown here is derived from an EMBL/GenBank/DDBJ whole genome shotgun (WGS) entry which is preliminary data.</text>
</comment>
<feature type="repeat" description="NHL" evidence="2">
    <location>
        <begin position="1119"/>
        <end position="1157"/>
    </location>
</feature>
<gene>
    <name evidence="4" type="ORF">JYZ213_LOCUS29814</name>
</gene>
<feature type="repeat" description="NHL" evidence="2">
    <location>
        <begin position="514"/>
        <end position="555"/>
    </location>
</feature>
<feature type="repeat" description="NHL" evidence="2">
    <location>
        <begin position="783"/>
        <end position="828"/>
    </location>
</feature>
<dbReference type="CDD" id="cd05819">
    <property type="entry name" value="NHL"/>
    <property type="match status" value="4"/>
</dbReference>
<feature type="region of interest" description="Disordered" evidence="3">
    <location>
        <begin position="1334"/>
        <end position="1357"/>
    </location>
</feature>
<evidence type="ECO:0000313" key="4">
    <source>
        <dbReference type="EMBL" id="CAF1254761.1"/>
    </source>
</evidence>
<evidence type="ECO:0008006" key="6">
    <source>
        <dbReference type="Google" id="ProtNLM"/>
    </source>
</evidence>
<dbReference type="EMBL" id="CAJNOG010000464">
    <property type="protein sequence ID" value="CAF1254761.1"/>
    <property type="molecule type" value="Genomic_DNA"/>
</dbReference>
<evidence type="ECO:0000256" key="1">
    <source>
        <dbReference type="ARBA" id="ARBA00022737"/>
    </source>
</evidence>
<accession>A0A815ABX3</accession>
<dbReference type="PANTHER" id="PTHR24104:SF25">
    <property type="entry name" value="PROTEIN LIN-41"/>
    <property type="match status" value="1"/>
</dbReference>
<dbReference type="SUPFAM" id="SSF101898">
    <property type="entry name" value="NHL repeat"/>
    <property type="match status" value="4"/>
</dbReference>
<dbReference type="InterPro" id="IPR050952">
    <property type="entry name" value="TRIM-NHL_E3_ligases"/>
</dbReference>
<dbReference type="Gene3D" id="2.40.10.500">
    <property type="match status" value="5"/>
</dbReference>
<dbReference type="PANTHER" id="PTHR24104">
    <property type="entry name" value="E3 UBIQUITIN-PROTEIN LIGASE NHLRC1-RELATED"/>
    <property type="match status" value="1"/>
</dbReference>
<dbReference type="Pfam" id="PF01436">
    <property type="entry name" value="NHL"/>
    <property type="match status" value="3"/>
</dbReference>
<dbReference type="InterPro" id="IPR001258">
    <property type="entry name" value="NHL_repeat"/>
</dbReference>
<feature type="repeat" description="NHL" evidence="2">
    <location>
        <begin position="291"/>
        <end position="319"/>
    </location>
</feature>
<proteinExistence type="predicted"/>
<dbReference type="PROSITE" id="PS51125">
    <property type="entry name" value="NHL"/>
    <property type="match status" value="5"/>
</dbReference>
<dbReference type="InterPro" id="IPR011042">
    <property type="entry name" value="6-blade_b-propeller_TolB-like"/>
</dbReference>
<protein>
    <recommendedName>
        <fullName evidence="6">NHL repeat containing protein-like protein</fullName>
    </recommendedName>
</protein>
<keyword evidence="1" id="KW-0677">Repeat</keyword>
<dbReference type="GO" id="GO:0008270">
    <property type="term" value="F:zinc ion binding"/>
    <property type="evidence" value="ECO:0007669"/>
    <property type="project" value="UniProtKB-KW"/>
</dbReference>
<evidence type="ECO:0000256" key="3">
    <source>
        <dbReference type="SAM" id="MobiDB-lite"/>
    </source>
</evidence>
<sequence>MSALSICPTAVWSLNATTVAGSSSGLSGSTLTKLKTPITVIGDNSSNIYVADTGNYRVLQFPVNSTTGVLRISGSFGTGLNQFSSMTDMGMDANGNIYILDGTLARVTQWTPGSASGILVAGGGPFNDYFDGHVDSMGQPGGMFIEPQSLFIWIADTNNSRIVKWVNSSTALTVCGSYGTNSNQFINPLGLFVDTTAGNTLYVVDSGNHRIQRWLPGATTGETVAGITSYYGTGLNQLWSPIAIVVDSNQNMYIADMLNWRILQWKVGASFGMDIAGSGLSTGTSPNLLGHPSSVSFDPSGSLFVADSTNNRVQKFAISCPTNISTTTVSSVVTTMMPTSNSNCATAVWAQNATTIAGSPIGIQGFTSTLLDFPSAMAVGTNDSIYVADYSGSNYRIQLFYPGSQLGTTIINVSKGTGSNQFSYVTAVNIDVSGNTYVLDKLNNRVTKWVPGASTGIVVAGGNGKGSSLTQLNTPYDLVVEPNTSYIWIADYNNCRIVKWINTSTAMLVGGAGCGSQANQFNGPTGLFVDTSDSNTFYVADYNNQRIQKWLFGASNGTTVAGQSTVSGSALNQLNGPYTLTMDTNKSLYIVDYGNNRIVLWLLGSTSGILIAGTGVVGVLPSQLFEPYQVKLDSTGALIVNDQYNNRVQRFPVLCSPNTTSSSTTSVLTNSTSIAATLQNTTMAVPLTTNSLTTSAMTDMGMDANGNIYILDGTLSRVTKWTPGSASGILVAGGGPFNDYYDGHIDSMGQPGGMFIEPQSLFIWIADTNNSRIVKWVNSSTALTVCGSYGSNSNQFINPKGLFVDTAAGNTLYVVDSGNHRVQMWRPGATSGITVAGITGYYGTGLNQLWNPLAIVVDSNQNMYIADVKNNRILQWKVGASFGVSIAGTILYNPSGISFDPNGSLFVADTNNNRVQRFAIYCPINISTTTISSVVATTMPISNSNCAMTVWASNATTIAGSPMGVAGFTSTLLTNPAGILVGKNDSVYVMDYGTSYYRMQVFYPGSQSGTTIFNATFGTGLNQFSTISAINMDASGNFYVLDQGNNRVTEWAPGASTGILVAGGHSGRGSSLNLLNAPSDFFVEPNTSYIWIADTNDNRIVKWMNTSTAILVAGGAGSGSQANQFNGPTGLFVDTSNSNTLYVADTNNHRIQKWLYGASSGTTVAGQSGVSGNALNQLNSPGTLIMDTNGSMYIVDYGNHRIVLWLLGSTSGIVIAGSDTHGVLPSQLYYPFDVRLDSTGALIVNDYSNNRIQRFPVLCSPNTMSSSTTSVLTNSTSIAATLQNTTTAVPFTTKSLTTSANNSTTILSASTTIAGSVTPSTTVSTTAIVTPSTTVSTSPIVTPSPTASTSPIVTPSPAVSTSAIVTPSTKISSSAIVTPSPTVSTSPIVTPSPTVSTSAIVTSSAKVSTSPIGTPSTTVSSSAVVTPSTKASTSAIGTPSTTVSTSAIVTPSTTFSTSATVTTSQNSISTDTITKLSSTSATSSLSTNHSFATQPTIPCKWGSICRELGNQQHCEEYSHSSKPQHHHEQIPCKWSSACWEIGNQQHCEKYSHSSKSEHHHAQIPCKWGSQCRTMNDPNHVKRYSHSKTDTTSS</sequence>
<dbReference type="Proteomes" id="UP000663845">
    <property type="component" value="Unassembled WGS sequence"/>
</dbReference>